<name>A0A8J5TIU1_HOMAM</name>
<dbReference type="InterPro" id="IPR001680">
    <property type="entry name" value="WD40_rpt"/>
</dbReference>
<dbReference type="PANTHER" id="PTHR19856:SF0">
    <property type="entry name" value="WD REPEAT-CONTAINING PROTEIN 1"/>
    <property type="match status" value="1"/>
</dbReference>
<proteinExistence type="inferred from homology"/>
<comment type="caution">
    <text evidence="4">The sequence shown here is derived from an EMBL/GenBank/DDBJ whole genome shotgun (WGS) entry which is preliminary data.</text>
</comment>
<dbReference type="SUPFAM" id="SSF50978">
    <property type="entry name" value="WD40 repeat-like"/>
    <property type="match status" value="1"/>
</dbReference>
<dbReference type="InterPro" id="IPR015943">
    <property type="entry name" value="WD40/YVTN_repeat-like_dom_sf"/>
</dbReference>
<dbReference type="GO" id="GO:0045214">
    <property type="term" value="P:sarcomere organization"/>
    <property type="evidence" value="ECO:0007669"/>
    <property type="project" value="TreeGrafter"/>
</dbReference>
<dbReference type="GO" id="GO:0030864">
    <property type="term" value="C:cortical actin cytoskeleton"/>
    <property type="evidence" value="ECO:0007669"/>
    <property type="project" value="TreeGrafter"/>
</dbReference>
<keyword evidence="1" id="KW-0853">WD repeat</keyword>
<accession>A0A8J5TIU1</accession>
<sequence>ICVIRDDKKVGSFPISWDGLCVAALKDGGNEVAVGGGDNLIHVYTLSGNTLTEKTTLEHLGPVTDLSYSPDNGYLVACDANRKVLVYTLPSYEKFNKIELTIPQSQVTGLVWMDNEKLVSAGHDGLTNLWCNFGDVDPNMIHM</sequence>
<protein>
    <submittedName>
        <fullName evidence="4">Actin-interacting protein 1-like</fullName>
    </submittedName>
</protein>
<reference evidence="4" key="1">
    <citation type="journal article" date="2021" name="Sci. Adv.">
        <title>The American lobster genome reveals insights on longevity, neural, and immune adaptations.</title>
        <authorList>
            <person name="Polinski J.M."/>
            <person name="Zimin A.V."/>
            <person name="Clark K.F."/>
            <person name="Kohn A.B."/>
            <person name="Sadowski N."/>
            <person name="Timp W."/>
            <person name="Ptitsyn A."/>
            <person name="Khanna P."/>
            <person name="Romanova D.Y."/>
            <person name="Williams P."/>
            <person name="Greenwood S.J."/>
            <person name="Moroz L.L."/>
            <person name="Walt D.R."/>
            <person name="Bodnar A.G."/>
        </authorList>
    </citation>
    <scope>NUCLEOTIDE SEQUENCE</scope>
    <source>
        <strain evidence="4">GMGI-L3</strain>
    </source>
</reference>
<dbReference type="GO" id="GO:0040011">
    <property type="term" value="P:locomotion"/>
    <property type="evidence" value="ECO:0007669"/>
    <property type="project" value="TreeGrafter"/>
</dbReference>
<dbReference type="GO" id="GO:0051015">
    <property type="term" value="F:actin filament binding"/>
    <property type="evidence" value="ECO:0007669"/>
    <property type="project" value="TreeGrafter"/>
</dbReference>
<gene>
    <name evidence="4" type="primary">flr-L</name>
    <name evidence="4" type="ORF">Hamer_G001379</name>
</gene>
<keyword evidence="2" id="KW-0677">Repeat</keyword>
<dbReference type="PANTHER" id="PTHR19856">
    <property type="entry name" value="WD-REPEATCONTAINING PROTEIN WDR1"/>
    <property type="match status" value="1"/>
</dbReference>
<comment type="similarity">
    <text evidence="3">Belongs to the WD repeat AIP1 family.</text>
</comment>
<evidence type="ECO:0000256" key="3">
    <source>
        <dbReference type="ARBA" id="ARBA00038366"/>
    </source>
</evidence>
<dbReference type="GO" id="GO:0030042">
    <property type="term" value="P:actin filament depolymerization"/>
    <property type="evidence" value="ECO:0007669"/>
    <property type="project" value="TreeGrafter"/>
</dbReference>
<keyword evidence="5" id="KW-1185">Reference proteome</keyword>
<organism evidence="4 5">
    <name type="scientific">Homarus americanus</name>
    <name type="common">American lobster</name>
    <dbReference type="NCBI Taxonomy" id="6706"/>
    <lineage>
        <taxon>Eukaryota</taxon>
        <taxon>Metazoa</taxon>
        <taxon>Ecdysozoa</taxon>
        <taxon>Arthropoda</taxon>
        <taxon>Crustacea</taxon>
        <taxon>Multicrustacea</taxon>
        <taxon>Malacostraca</taxon>
        <taxon>Eumalacostraca</taxon>
        <taxon>Eucarida</taxon>
        <taxon>Decapoda</taxon>
        <taxon>Pleocyemata</taxon>
        <taxon>Astacidea</taxon>
        <taxon>Nephropoidea</taxon>
        <taxon>Nephropidae</taxon>
        <taxon>Homarus</taxon>
    </lineage>
</organism>
<evidence type="ECO:0000313" key="5">
    <source>
        <dbReference type="Proteomes" id="UP000747542"/>
    </source>
</evidence>
<dbReference type="Proteomes" id="UP000747542">
    <property type="component" value="Unassembled WGS sequence"/>
</dbReference>
<dbReference type="Gene3D" id="2.130.10.10">
    <property type="entry name" value="YVTN repeat-like/Quinoprotein amine dehydrogenase"/>
    <property type="match status" value="1"/>
</dbReference>
<dbReference type="SMART" id="SM00320">
    <property type="entry name" value="WD40"/>
    <property type="match status" value="3"/>
</dbReference>
<feature type="non-terminal residue" evidence="4">
    <location>
        <position position="1"/>
    </location>
</feature>
<evidence type="ECO:0000256" key="1">
    <source>
        <dbReference type="ARBA" id="ARBA00022574"/>
    </source>
</evidence>
<dbReference type="AlphaFoldDB" id="A0A8J5TIU1"/>
<evidence type="ECO:0000313" key="4">
    <source>
        <dbReference type="EMBL" id="KAG7175320.1"/>
    </source>
</evidence>
<evidence type="ECO:0000256" key="2">
    <source>
        <dbReference type="ARBA" id="ARBA00022737"/>
    </source>
</evidence>
<dbReference type="EMBL" id="JAHLQT010006108">
    <property type="protein sequence ID" value="KAG7175320.1"/>
    <property type="molecule type" value="Genomic_DNA"/>
</dbReference>
<dbReference type="Pfam" id="PF00400">
    <property type="entry name" value="WD40"/>
    <property type="match status" value="2"/>
</dbReference>
<dbReference type="InterPro" id="IPR036322">
    <property type="entry name" value="WD40_repeat_dom_sf"/>
</dbReference>